<keyword evidence="1" id="KW-0433">Leucine-rich repeat</keyword>
<keyword evidence="4" id="KW-1185">Reference proteome</keyword>
<dbReference type="PANTHER" id="PTHR46652:SF3">
    <property type="entry name" value="LEUCINE-RICH REPEAT-CONTAINING PROTEIN 9"/>
    <property type="match status" value="1"/>
</dbReference>
<sequence length="241" mass="27730">MDLVRFWSAVLFCIWMGFSSCTFLEEKPVSGAIPVYSSNGKILRYYPYSIRWIGFGPDELPDTTRLADFRELVSLEILHPNFENLEELSSLKSVGFLNVNGTKVRNLSPLSKLPALHSLYLHGTEVDETDLSRYPGVSGLTKLGLYKTKIRDLSFIGSECKLRQLDIRGTEVSSLEPIAGCKNLWELRIGDTKIKELKYVYEMKDLRYLEWSGLQISKEDLETIRLRLPYLKLVPMYLRSF</sequence>
<gene>
    <name evidence="3" type="ORF">EHQ17_10200</name>
</gene>
<evidence type="ECO:0000256" key="1">
    <source>
        <dbReference type="ARBA" id="ARBA00022614"/>
    </source>
</evidence>
<reference evidence="3" key="1">
    <citation type="journal article" date="2019" name="PLoS Negl. Trop. Dis.">
        <title>Revisiting the worldwide diversity of Leptospira species in the environment.</title>
        <authorList>
            <person name="Vincent A.T."/>
            <person name="Schiettekatte O."/>
            <person name="Bourhy P."/>
            <person name="Veyrier F.J."/>
            <person name="Picardeau M."/>
        </authorList>
    </citation>
    <scope>NUCLEOTIDE SEQUENCE [LARGE SCALE GENOMIC DNA]</scope>
    <source>
        <strain evidence="3">201800299</strain>
    </source>
</reference>
<accession>A0A5F1YRG5</accession>
<evidence type="ECO:0000256" key="2">
    <source>
        <dbReference type="ARBA" id="ARBA00022737"/>
    </source>
</evidence>
<dbReference type="SUPFAM" id="SSF52058">
    <property type="entry name" value="L domain-like"/>
    <property type="match status" value="1"/>
</dbReference>
<dbReference type="PROSITE" id="PS51257">
    <property type="entry name" value="PROKAR_LIPOPROTEIN"/>
    <property type="match status" value="1"/>
</dbReference>
<dbReference type="InterPro" id="IPR032675">
    <property type="entry name" value="LRR_dom_sf"/>
</dbReference>
<dbReference type="OrthoDB" id="333561at2"/>
<dbReference type="AlphaFoldDB" id="A0A5F1YRG5"/>
<comment type="caution">
    <text evidence="3">The sequence shown here is derived from an EMBL/GenBank/DDBJ whole genome shotgun (WGS) entry which is preliminary data.</text>
</comment>
<evidence type="ECO:0000313" key="4">
    <source>
        <dbReference type="Proteomes" id="UP000298277"/>
    </source>
</evidence>
<dbReference type="Proteomes" id="UP000298277">
    <property type="component" value="Unassembled WGS sequence"/>
</dbReference>
<dbReference type="InterPro" id="IPR050836">
    <property type="entry name" value="SDS22/Internalin_LRR"/>
</dbReference>
<name>A0A5F1YRG5_9LEPT</name>
<evidence type="ECO:0000313" key="3">
    <source>
        <dbReference type="EMBL" id="TGK33864.1"/>
    </source>
</evidence>
<dbReference type="Gene3D" id="3.80.10.10">
    <property type="entry name" value="Ribonuclease Inhibitor"/>
    <property type="match status" value="1"/>
</dbReference>
<keyword evidence="2" id="KW-0677">Repeat</keyword>
<proteinExistence type="predicted"/>
<dbReference type="PANTHER" id="PTHR46652">
    <property type="entry name" value="LEUCINE-RICH REPEAT AND IQ DOMAIN-CONTAINING PROTEIN 1-RELATED"/>
    <property type="match status" value="1"/>
</dbReference>
<organism evidence="3 4">
    <name type="scientific">Leptospira gomenensis</name>
    <dbReference type="NCBI Taxonomy" id="2484974"/>
    <lineage>
        <taxon>Bacteria</taxon>
        <taxon>Pseudomonadati</taxon>
        <taxon>Spirochaetota</taxon>
        <taxon>Spirochaetia</taxon>
        <taxon>Leptospirales</taxon>
        <taxon>Leptospiraceae</taxon>
        <taxon>Leptospira</taxon>
    </lineage>
</organism>
<protein>
    <submittedName>
        <fullName evidence="3">Leucine-rich repeat domain-containing protein</fullName>
    </submittedName>
</protein>
<dbReference type="RefSeq" id="WP_135593208.1">
    <property type="nucleotide sequence ID" value="NZ_RQEZ01000003.1"/>
</dbReference>
<dbReference type="EMBL" id="RQFA01000039">
    <property type="protein sequence ID" value="TGK33864.1"/>
    <property type="molecule type" value="Genomic_DNA"/>
</dbReference>